<keyword evidence="3" id="KW-1185">Reference proteome</keyword>
<dbReference type="AlphaFoldDB" id="A0A5B0MBR4"/>
<dbReference type="EMBL" id="VSWC01000158">
    <property type="protein sequence ID" value="KAA1073438.1"/>
    <property type="molecule type" value="Genomic_DNA"/>
</dbReference>
<protein>
    <submittedName>
        <fullName evidence="2">Uncharacterized protein</fullName>
    </submittedName>
</protein>
<proteinExistence type="predicted"/>
<dbReference type="Proteomes" id="UP000324748">
    <property type="component" value="Unassembled WGS sequence"/>
</dbReference>
<organism evidence="2 3">
    <name type="scientific">Puccinia graminis f. sp. tritici</name>
    <dbReference type="NCBI Taxonomy" id="56615"/>
    <lineage>
        <taxon>Eukaryota</taxon>
        <taxon>Fungi</taxon>
        <taxon>Dikarya</taxon>
        <taxon>Basidiomycota</taxon>
        <taxon>Pucciniomycotina</taxon>
        <taxon>Pucciniomycetes</taxon>
        <taxon>Pucciniales</taxon>
        <taxon>Pucciniaceae</taxon>
        <taxon>Puccinia</taxon>
    </lineage>
</organism>
<name>A0A5B0MBR4_PUCGR</name>
<evidence type="ECO:0000256" key="1">
    <source>
        <dbReference type="SAM" id="MobiDB-lite"/>
    </source>
</evidence>
<feature type="region of interest" description="Disordered" evidence="1">
    <location>
        <begin position="1"/>
        <end position="21"/>
    </location>
</feature>
<reference evidence="2 3" key="1">
    <citation type="submission" date="2019-05" db="EMBL/GenBank/DDBJ databases">
        <title>Emergence of the Ug99 lineage of the wheat stem rust pathogen through somatic hybridization.</title>
        <authorList>
            <person name="Li F."/>
            <person name="Upadhyaya N.M."/>
            <person name="Sperschneider J."/>
            <person name="Matny O."/>
            <person name="Nguyen-Phuc H."/>
            <person name="Mago R."/>
            <person name="Raley C."/>
            <person name="Miller M.E."/>
            <person name="Silverstein K.A.T."/>
            <person name="Henningsen E."/>
            <person name="Hirsch C.D."/>
            <person name="Visser B."/>
            <person name="Pretorius Z.A."/>
            <person name="Steffenson B.J."/>
            <person name="Schwessinger B."/>
            <person name="Dodds P.N."/>
            <person name="Figueroa M."/>
        </authorList>
    </citation>
    <scope>NUCLEOTIDE SEQUENCE [LARGE SCALE GENOMIC DNA]</scope>
    <source>
        <strain evidence="2">21-0</strain>
    </source>
</reference>
<evidence type="ECO:0000313" key="3">
    <source>
        <dbReference type="Proteomes" id="UP000324748"/>
    </source>
</evidence>
<comment type="caution">
    <text evidence="2">The sequence shown here is derived from an EMBL/GenBank/DDBJ whole genome shotgun (WGS) entry which is preliminary data.</text>
</comment>
<accession>A0A5B0MBR4</accession>
<sequence>MAERNPLGRRDSALSGRGDIPRPSAVESIHLGHRECTLLMAETLRVVSQLLALSLDHWDCLQNFGITVDLKSKIITILLVPSSTEPRDWTLDFQDYYWTLETVAGRSTSLLDSRNCCWTPEIVSGRSESPLDSGYCLWTFGIASGPLGLPWTFGITSEPLQPSLDLSDRL</sequence>
<gene>
    <name evidence="2" type="ORF">PGT21_012144</name>
</gene>
<evidence type="ECO:0000313" key="2">
    <source>
        <dbReference type="EMBL" id="KAA1073438.1"/>
    </source>
</evidence>
<feature type="compositionally biased region" description="Basic and acidic residues" evidence="1">
    <location>
        <begin position="1"/>
        <end position="12"/>
    </location>
</feature>